<keyword evidence="2" id="KW-1185">Reference proteome</keyword>
<organism evidence="1 2">
    <name type="scientific">Mycolicibacterium vanbaalenii (strain DSM 7251 / JCM 13017 / BCRC 16820 / KCTC 9966 / NRRL B-24157 / PYR-1)</name>
    <name type="common">Mycobacterium vanbaalenii</name>
    <dbReference type="NCBI Taxonomy" id="350058"/>
    <lineage>
        <taxon>Bacteria</taxon>
        <taxon>Bacillati</taxon>
        <taxon>Actinomycetota</taxon>
        <taxon>Actinomycetes</taxon>
        <taxon>Mycobacteriales</taxon>
        <taxon>Mycobacteriaceae</taxon>
        <taxon>Mycolicibacterium</taxon>
    </lineage>
</organism>
<dbReference type="KEGG" id="mva:Mvan_5711"/>
<dbReference type="AlphaFoldDB" id="A1TH26"/>
<evidence type="ECO:0000313" key="2">
    <source>
        <dbReference type="Proteomes" id="UP000009159"/>
    </source>
</evidence>
<dbReference type="eggNOG" id="ENOG502ZB9M">
    <property type="taxonomic scope" value="Bacteria"/>
</dbReference>
<accession>A1TH26</accession>
<reference evidence="1" key="1">
    <citation type="submission" date="2006-12" db="EMBL/GenBank/DDBJ databases">
        <title>Complete sequence of Mycobacterium vanbaalenii PYR-1.</title>
        <authorList>
            <consortium name="US DOE Joint Genome Institute"/>
            <person name="Copeland A."/>
            <person name="Lucas S."/>
            <person name="Lapidus A."/>
            <person name="Barry K."/>
            <person name="Detter J.C."/>
            <person name="Glavina del Rio T."/>
            <person name="Hammon N."/>
            <person name="Israni S."/>
            <person name="Dalin E."/>
            <person name="Tice H."/>
            <person name="Pitluck S."/>
            <person name="Singan V."/>
            <person name="Schmutz J."/>
            <person name="Larimer F."/>
            <person name="Land M."/>
            <person name="Hauser L."/>
            <person name="Kyrpides N."/>
            <person name="Anderson I.J."/>
            <person name="Miller C."/>
            <person name="Richardson P."/>
        </authorList>
    </citation>
    <scope>NUCLEOTIDE SEQUENCE [LARGE SCALE GENOMIC DNA]</scope>
    <source>
        <strain evidence="1">PYR-1</strain>
    </source>
</reference>
<name>A1TH26_MYCVP</name>
<protein>
    <recommendedName>
        <fullName evidence="3">ESX-1 secretion-associated protein EspA/EspE-like domain-containing protein</fullName>
    </recommendedName>
</protein>
<dbReference type="Proteomes" id="UP000009159">
    <property type="component" value="Chromosome"/>
</dbReference>
<sequence length="266" mass="26903">MSVVAHGLPTLSQIENWETAHLACAARRWTAAAEHWESSFGLIADGVRSPHGTQWEGAAQAAAQARADSDLAGVRMLADRLRTAARTAVDGGSAIEAAKHEALTVIAATNAMGFEVADDLTVWNRMGAALRRNDAELLGISVRTGAAQLAAVDHAVATELDSVTAGFDALNIGEGPVIAPIAAGDDGQSFGQCFADRFKDDIGENMVQGVFVGGALGALRGAVLGVLGGPLGMLGGSVAGFVGGAAGGAMISGPARTAVTSAWDCL</sequence>
<dbReference type="RefSeq" id="WP_011782828.1">
    <property type="nucleotide sequence ID" value="NC_008726.1"/>
</dbReference>
<proteinExistence type="predicted"/>
<gene>
    <name evidence="1" type="ordered locus">Mvan_5711</name>
</gene>
<evidence type="ECO:0000313" key="1">
    <source>
        <dbReference type="EMBL" id="ABM16476.1"/>
    </source>
</evidence>
<dbReference type="STRING" id="350058.Mvan_5711"/>
<dbReference type="EMBL" id="CP000511">
    <property type="protein sequence ID" value="ABM16476.1"/>
    <property type="molecule type" value="Genomic_DNA"/>
</dbReference>
<evidence type="ECO:0008006" key="3">
    <source>
        <dbReference type="Google" id="ProtNLM"/>
    </source>
</evidence>
<dbReference type="HOGENOM" id="CLU_1045189_0_0_11"/>